<reference evidence="1 2" key="1">
    <citation type="submission" date="2018-06" db="EMBL/GenBank/DDBJ databases">
        <authorList>
            <consortium name="Pathogen Informatics"/>
            <person name="Doyle S."/>
        </authorList>
    </citation>
    <scope>NUCLEOTIDE SEQUENCE [LARGE SCALE GENOMIC DNA]</scope>
    <source>
        <strain evidence="1 2">NCTC13063</strain>
    </source>
</reference>
<protein>
    <submittedName>
        <fullName evidence="1">Uncharacterized protein</fullName>
    </submittedName>
</protein>
<accession>A0AAQ1UG11</accession>
<proteinExistence type="predicted"/>
<name>A0AAQ1UG11_9BACT</name>
<comment type="caution">
    <text evidence="1">The sequence shown here is derived from an EMBL/GenBank/DDBJ whole genome shotgun (WGS) entry which is preliminary data.</text>
</comment>
<organism evidence="1 2">
    <name type="scientific">Segatella buccae</name>
    <dbReference type="NCBI Taxonomy" id="28126"/>
    <lineage>
        <taxon>Bacteria</taxon>
        <taxon>Pseudomonadati</taxon>
        <taxon>Bacteroidota</taxon>
        <taxon>Bacteroidia</taxon>
        <taxon>Bacteroidales</taxon>
        <taxon>Prevotellaceae</taxon>
        <taxon>Segatella</taxon>
    </lineage>
</organism>
<sequence length="72" mass="8319">MSQKRRIGFHEVITTTGEMMKQAVVELENGYVTTYFKFEGELPMTEWLGGRAELRYDSDGGLYVFLHGKRLV</sequence>
<dbReference type="RefSeq" id="WP_004341865.1">
    <property type="nucleotide sequence ID" value="NZ_CAUUQQ010000015.1"/>
</dbReference>
<evidence type="ECO:0000313" key="2">
    <source>
        <dbReference type="Proteomes" id="UP000255283"/>
    </source>
</evidence>
<gene>
    <name evidence="1" type="ORF">NCTC13063_00400</name>
</gene>
<dbReference type="Proteomes" id="UP000255283">
    <property type="component" value="Unassembled WGS sequence"/>
</dbReference>
<dbReference type="AlphaFoldDB" id="A0AAQ1UG11"/>
<dbReference type="EMBL" id="UGTJ01000001">
    <property type="protein sequence ID" value="SUB79143.1"/>
    <property type="molecule type" value="Genomic_DNA"/>
</dbReference>
<evidence type="ECO:0000313" key="1">
    <source>
        <dbReference type="EMBL" id="SUB79143.1"/>
    </source>
</evidence>